<dbReference type="Proteomes" id="UP000054248">
    <property type="component" value="Unassembled WGS sequence"/>
</dbReference>
<dbReference type="HOGENOM" id="CLU_413427_0_0_1"/>
<dbReference type="AlphaFoldDB" id="A0A0C3L5U1"/>
<dbReference type="OrthoDB" id="3071638at2759"/>
<reference evidence="2" key="2">
    <citation type="submission" date="2015-01" db="EMBL/GenBank/DDBJ databases">
        <title>Evolutionary Origins and Diversification of the Mycorrhizal Mutualists.</title>
        <authorList>
            <consortium name="DOE Joint Genome Institute"/>
            <consortium name="Mycorrhizal Genomics Consortium"/>
            <person name="Kohler A."/>
            <person name="Kuo A."/>
            <person name="Nagy L.G."/>
            <person name="Floudas D."/>
            <person name="Copeland A."/>
            <person name="Barry K.W."/>
            <person name="Cichocki N."/>
            <person name="Veneault-Fourrey C."/>
            <person name="LaButti K."/>
            <person name="Lindquist E.A."/>
            <person name="Lipzen A."/>
            <person name="Lundell T."/>
            <person name="Morin E."/>
            <person name="Murat C."/>
            <person name="Riley R."/>
            <person name="Ohm R."/>
            <person name="Sun H."/>
            <person name="Tunlid A."/>
            <person name="Henrissat B."/>
            <person name="Grigoriev I.V."/>
            <person name="Hibbett D.S."/>
            <person name="Martin F."/>
        </authorList>
    </citation>
    <scope>NUCLEOTIDE SEQUENCE [LARGE SCALE GENOMIC DNA]</scope>
    <source>
        <strain evidence="2">MUT 4182</strain>
    </source>
</reference>
<gene>
    <name evidence="1" type="ORF">M407DRAFT_228192</name>
</gene>
<keyword evidence="2" id="KW-1185">Reference proteome</keyword>
<evidence type="ECO:0000313" key="1">
    <source>
        <dbReference type="EMBL" id="KIO29203.1"/>
    </source>
</evidence>
<accession>A0A0C3L5U1</accession>
<name>A0A0C3L5U1_9AGAM</name>
<protein>
    <submittedName>
        <fullName evidence="1">Uncharacterized protein</fullName>
    </submittedName>
</protein>
<evidence type="ECO:0000313" key="2">
    <source>
        <dbReference type="Proteomes" id="UP000054248"/>
    </source>
</evidence>
<reference evidence="1 2" key="1">
    <citation type="submission" date="2014-04" db="EMBL/GenBank/DDBJ databases">
        <authorList>
            <consortium name="DOE Joint Genome Institute"/>
            <person name="Kuo A."/>
            <person name="Girlanda M."/>
            <person name="Perotto S."/>
            <person name="Kohler A."/>
            <person name="Nagy L.G."/>
            <person name="Floudas D."/>
            <person name="Copeland A."/>
            <person name="Barry K.W."/>
            <person name="Cichocki N."/>
            <person name="Veneault-Fourrey C."/>
            <person name="LaButti K."/>
            <person name="Lindquist E.A."/>
            <person name="Lipzen A."/>
            <person name="Lundell T."/>
            <person name="Morin E."/>
            <person name="Murat C."/>
            <person name="Sun H."/>
            <person name="Tunlid A."/>
            <person name="Henrissat B."/>
            <person name="Grigoriev I.V."/>
            <person name="Hibbett D.S."/>
            <person name="Martin F."/>
            <person name="Nordberg H.P."/>
            <person name="Cantor M.N."/>
            <person name="Hua S.X."/>
        </authorList>
    </citation>
    <scope>NUCLEOTIDE SEQUENCE [LARGE SCALE GENOMIC DNA]</scope>
    <source>
        <strain evidence="1 2">MUT 4182</strain>
    </source>
</reference>
<organism evidence="1 2">
    <name type="scientific">Tulasnella calospora MUT 4182</name>
    <dbReference type="NCBI Taxonomy" id="1051891"/>
    <lineage>
        <taxon>Eukaryota</taxon>
        <taxon>Fungi</taxon>
        <taxon>Dikarya</taxon>
        <taxon>Basidiomycota</taxon>
        <taxon>Agaricomycotina</taxon>
        <taxon>Agaricomycetes</taxon>
        <taxon>Cantharellales</taxon>
        <taxon>Tulasnellaceae</taxon>
        <taxon>Tulasnella</taxon>
    </lineage>
</organism>
<sequence>MIVTRTAFSLKLPRVRLFLGIAYVAIMISGSQTAVPAELERVAWQSETWRLHKIGNLQYIEGADENATSPKNEERTGAEEVRNPHPEYEIVITRLERNQVERAKSCSSDAHMNEGFISNVNVKDFTVGLEKGFPSAFLAIAKTPGKLELKGGSNAICLRIKFGKQSHKVCVLHGSSILADQFKNPRLRSNDTETTEARLQDNNTSSYCLDLRAALKPTVKHQLFTHFLPPHELSYNITPSTSSQSGKVVPENIEGWRRTVAEAVKVLQEASALLSSIEKAITETTDQAVDKGVINSTYSGLVKTMKEIVKVQEILGDHVELEAGGVPLTESGACRIRQFSNMKWEDLPSIGVKMKPRVLPIVTLRLKLLADRATDQSYTSPADKIIGSVLGDLVWWINALNFHSEASARVIVDICLLAVLKLASHINFNGTSQGKIIICPELLLSNSMNTPEVVADQDITKMTVLSGSTDYAVAYIPGWANLLDDAREKTQGIALQPRYSLKGLLGLKPEGESLAQFRDTARLLLSLIETKRAGTKGTKLLDALPQVIAQAVVTGIRSQPKDTSPLQIPFVLTNGFEWIFAALKHEPSADGGDDWTCIRTEPHIIPKIGLMEEASEEDINQTKKALSTVVDVLVHWICLERDVIIDQLAECEILTTGKSENIET</sequence>
<proteinExistence type="predicted"/>
<dbReference type="EMBL" id="KN822985">
    <property type="protein sequence ID" value="KIO29203.1"/>
    <property type="molecule type" value="Genomic_DNA"/>
</dbReference>